<organism evidence="1">
    <name type="scientific">marine sediment metagenome</name>
    <dbReference type="NCBI Taxonomy" id="412755"/>
    <lineage>
        <taxon>unclassified sequences</taxon>
        <taxon>metagenomes</taxon>
        <taxon>ecological metagenomes</taxon>
    </lineage>
</organism>
<dbReference type="AlphaFoldDB" id="X0T5J3"/>
<dbReference type="EMBL" id="BARS01011336">
    <property type="protein sequence ID" value="GAF88783.1"/>
    <property type="molecule type" value="Genomic_DNA"/>
</dbReference>
<protein>
    <submittedName>
        <fullName evidence="1">Uncharacterized protein</fullName>
    </submittedName>
</protein>
<name>X0T5J3_9ZZZZ</name>
<evidence type="ECO:0000313" key="1">
    <source>
        <dbReference type="EMBL" id="GAF88783.1"/>
    </source>
</evidence>
<sequence>MDSNYFKFERNPDYEESERKNMLTYCLLGDPEVDIYTKIPIEVVNPFLESIYEGQLVSILIKDFYLNIRT</sequence>
<comment type="caution">
    <text evidence="1">The sequence shown here is derived from an EMBL/GenBank/DDBJ whole genome shotgun (WGS) entry which is preliminary data.</text>
</comment>
<gene>
    <name evidence="1" type="ORF">S01H1_20655</name>
</gene>
<reference evidence="1" key="1">
    <citation type="journal article" date="2014" name="Front. Microbiol.">
        <title>High frequency of phylogenetically diverse reductive dehalogenase-homologous genes in deep subseafloor sedimentary metagenomes.</title>
        <authorList>
            <person name="Kawai M."/>
            <person name="Futagami T."/>
            <person name="Toyoda A."/>
            <person name="Takaki Y."/>
            <person name="Nishi S."/>
            <person name="Hori S."/>
            <person name="Arai W."/>
            <person name="Tsubouchi T."/>
            <person name="Morono Y."/>
            <person name="Uchiyama I."/>
            <person name="Ito T."/>
            <person name="Fujiyama A."/>
            <person name="Inagaki F."/>
            <person name="Takami H."/>
        </authorList>
    </citation>
    <scope>NUCLEOTIDE SEQUENCE</scope>
    <source>
        <strain evidence="1">Expedition CK06-06</strain>
    </source>
</reference>
<accession>X0T5J3</accession>
<proteinExistence type="predicted"/>